<evidence type="ECO:0000256" key="2">
    <source>
        <dbReference type="ARBA" id="ARBA00005581"/>
    </source>
</evidence>
<dbReference type="OrthoDB" id="1841900at2759"/>
<dbReference type="GO" id="GO:0060320">
    <property type="term" value="P:rejection of self pollen"/>
    <property type="evidence" value="ECO:0007669"/>
    <property type="project" value="UniProtKB-KW"/>
</dbReference>
<protein>
    <recommendedName>
        <fullName evidence="6">S-protein homolog</fullName>
    </recommendedName>
</protein>
<gene>
    <name evidence="7" type="ORF">EZV62_001085</name>
</gene>
<evidence type="ECO:0000256" key="5">
    <source>
        <dbReference type="ARBA" id="ARBA00022729"/>
    </source>
</evidence>
<proteinExistence type="inferred from homology"/>
<accession>A0A5C7IVG3</accession>
<dbReference type="AlphaFoldDB" id="A0A5C7IVG3"/>
<comment type="similarity">
    <text evidence="2 6">Belongs to the plant self-incompatibility (S1) protein family.</text>
</comment>
<dbReference type="Proteomes" id="UP000323000">
    <property type="component" value="Chromosome 1"/>
</dbReference>
<feature type="chain" id="PRO_5025096333" description="S-protein homolog" evidence="6">
    <location>
        <begin position="26"/>
        <end position="260"/>
    </location>
</feature>
<dbReference type="EMBL" id="VAHF01000001">
    <property type="protein sequence ID" value="TXG72506.1"/>
    <property type="molecule type" value="Genomic_DNA"/>
</dbReference>
<evidence type="ECO:0000256" key="4">
    <source>
        <dbReference type="ARBA" id="ARBA00022525"/>
    </source>
</evidence>
<comment type="caution">
    <text evidence="7">The sequence shown here is derived from an EMBL/GenBank/DDBJ whole genome shotgun (WGS) entry which is preliminary data.</text>
</comment>
<dbReference type="PANTHER" id="PTHR31232:SF8">
    <property type="entry name" value="S-PROTEIN HOMOLOG"/>
    <property type="match status" value="1"/>
</dbReference>
<name>A0A5C7IVG3_9ROSI</name>
<comment type="subcellular location">
    <subcellularLocation>
        <location evidence="1 6">Secreted</location>
    </subcellularLocation>
</comment>
<dbReference type="PANTHER" id="PTHR31232">
    <property type="match status" value="1"/>
</dbReference>
<keyword evidence="5 6" id="KW-0732">Signal</keyword>
<feature type="signal peptide" evidence="6">
    <location>
        <begin position="1"/>
        <end position="25"/>
    </location>
</feature>
<evidence type="ECO:0000313" key="8">
    <source>
        <dbReference type="Proteomes" id="UP000323000"/>
    </source>
</evidence>
<organism evidence="7 8">
    <name type="scientific">Acer yangbiense</name>
    <dbReference type="NCBI Taxonomy" id="1000413"/>
    <lineage>
        <taxon>Eukaryota</taxon>
        <taxon>Viridiplantae</taxon>
        <taxon>Streptophyta</taxon>
        <taxon>Embryophyta</taxon>
        <taxon>Tracheophyta</taxon>
        <taxon>Spermatophyta</taxon>
        <taxon>Magnoliopsida</taxon>
        <taxon>eudicotyledons</taxon>
        <taxon>Gunneridae</taxon>
        <taxon>Pentapetalae</taxon>
        <taxon>rosids</taxon>
        <taxon>malvids</taxon>
        <taxon>Sapindales</taxon>
        <taxon>Sapindaceae</taxon>
        <taxon>Hippocastanoideae</taxon>
        <taxon>Acereae</taxon>
        <taxon>Acer</taxon>
    </lineage>
</organism>
<reference evidence="8" key="1">
    <citation type="journal article" date="2019" name="Gigascience">
        <title>De novo genome assembly of the endangered Acer yangbiense, a plant species with extremely small populations endemic to Yunnan Province, China.</title>
        <authorList>
            <person name="Yang J."/>
            <person name="Wariss H.M."/>
            <person name="Tao L."/>
            <person name="Zhang R."/>
            <person name="Yun Q."/>
            <person name="Hollingsworth P."/>
            <person name="Dao Z."/>
            <person name="Luo G."/>
            <person name="Guo H."/>
            <person name="Ma Y."/>
            <person name="Sun W."/>
        </authorList>
    </citation>
    <scope>NUCLEOTIDE SEQUENCE [LARGE SCALE GENOMIC DNA]</scope>
    <source>
        <strain evidence="8">cv. Malutang</strain>
    </source>
</reference>
<sequence length="260" mass="30242">MSPFKTYAVLLILAMATSISPVALSFEVFIFNILGTDTNLNVHCKSSFEDLGTRVLEREAHFNWSFGIGKGSTAIYYECDMSYDNVTGHFLMFDEQRDASRCGDQRCLWKVQKDGMYLYIKERDAYEKQFPWARLDPVEDLYGIEYDVRVINGFTNNSSLPLVIWCSSGDSDLGGRALQEGDDFSWSLTTTNFFWGSSTSSNFLCTMKWDAKRKRFDAFNVPRDSRRCYNPFRKCSWLVKEDGFYFSNDEVNWKKDFSWF</sequence>
<keyword evidence="3 6" id="KW-0713">Self-incompatibility</keyword>
<evidence type="ECO:0000256" key="1">
    <source>
        <dbReference type="ARBA" id="ARBA00004613"/>
    </source>
</evidence>
<keyword evidence="4 6" id="KW-0964">Secreted</keyword>
<evidence type="ECO:0000313" key="7">
    <source>
        <dbReference type="EMBL" id="TXG72506.1"/>
    </source>
</evidence>
<evidence type="ECO:0000256" key="6">
    <source>
        <dbReference type="RuleBase" id="RU367044"/>
    </source>
</evidence>
<dbReference type="Pfam" id="PF05938">
    <property type="entry name" value="Self-incomp_S1"/>
    <property type="match status" value="2"/>
</dbReference>
<keyword evidence="8" id="KW-1185">Reference proteome</keyword>
<evidence type="ECO:0000256" key="3">
    <source>
        <dbReference type="ARBA" id="ARBA00022471"/>
    </source>
</evidence>
<dbReference type="GO" id="GO:0005576">
    <property type="term" value="C:extracellular region"/>
    <property type="evidence" value="ECO:0007669"/>
    <property type="project" value="UniProtKB-SubCell"/>
</dbReference>
<dbReference type="InterPro" id="IPR010264">
    <property type="entry name" value="Self-incomp_S1"/>
</dbReference>